<evidence type="ECO:0000313" key="3">
    <source>
        <dbReference type="Proteomes" id="UP000610594"/>
    </source>
</evidence>
<name>A0ABX0N4U4_9BURK</name>
<protein>
    <submittedName>
        <fullName evidence="2">Uncharacterized protein</fullName>
    </submittedName>
</protein>
<comment type="caution">
    <text evidence="2">The sequence shown here is derived from an EMBL/GenBank/DDBJ whole genome shotgun (WGS) entry which is preliminary data.</text>
</comment>
<gene>
    <name evidence="2" type="ORF">F1735_30430</name>
</gene>
<feature type="signal peptide" evidence="1">
    <location>
        <begin position="1"/>
        <end position="26"/>
    </location>
</feature>
<organism evidence="2 3">
    <name type="scientific">Massilia genomosp. 1</name>
    <dbReference type="NCBI Taxonomy" id="2609280"/>
    <lineage>
        <taxon>Bacteria</taxon>
        <taxon>Pseudomonadati</taxon>
        <taxon>Pseudomonadota</taxon>
        <taxon>Betaproteobacteria</taxon>
        <taxon>Burkholderiales</taxon>
        <taxon>Oxalobacteraceae</taxon>
        <taxon>Telluria group</taxon>
        <taxon>Massilia</taxon>
    </lineage>
</organism>
<keyword evidence="1" id="KW-0732">Signal</keyword>
<accession>A0ABX0N4U4</accession>
<dbReference type="RefSeq" id="WP_167240428.1">
    <property type="nucleotide sequence ID" value="NZ_WHJF01000144.1"/>
</dbReference>
<keyword evidence="3" id="KW-1185">Reference proteome</keyword>
<evidence type="ECO:0000313" key="2">
    <source>
        <dbReference type="EMBL" id="NHZ66559.1"/>
    </source>
</evidence>
<dbReference type="EMBL" id="WHJF01000144">
    <property type="protein sequence ID" value="NHZ66559.1"/>
    <property type="molecule type" value="Genomic_DNA"/>
</dbReference>
<evidence type="ECO:0000256" key="1">
    <source>
        <dbReference type="SAM" id="SignalP"/>
    </source>
</evidence>
<feature type="chain" id="PRO_5046128449" evidence="1">
    <location>
        <begin position="27"/>
        <end position="185"/>
    </location>
</feature>
<sequence>MSNLSNFAKKLCAAGTLCIALTPAQAAGSDPPKDISKMLQGMSETITSVKLVVVNPVPTFPSRLTESEMHRIGCSFEAKRKDDIASLLDIIGRGQIIEMVPYFNGGRDGIGPRLGVYFYRDSAIVAKLIFNVLSPAERQEYGWFGDDVSIRAMNSSFAIDLRKWAEDHESLGTNYCDLFRKVAPN</sequence>
<dbReference type="Proteomes" id="UP000610594">
    <property type="component" value="Unassembled WGS sequence"/>
</dbReference>
<proteinExistence type="predicted"/>
<reference evidence="2 3" key="1">
    <citation type="submission" date="2019-10" db="EMBL/GenBank/DDBJ databases">
        <title>Taxonomy of Antarctic Massilia spp.: description of Massilia rubra sp. nov., Massilia aquatica sp. nov., Massilia mucilaginosa sp. nov., Massilia frigida sp. nov. isolated from streams, lakes and regoliths.</title>
        <authorList>
            <person name="Holochova P."/>
            <person name="Sedlacek I."/>
            <person name="Kralova S."/>
            <person name="Maslanova I."/>
            <person name="Busse H.-J."/>
            <person name="Stankova E."/>
            <person name="Vrbovska V."/>
            <person name="Kovarovic V."/>
            <person name="Bartak M."/>
            <person name="Svec P."/>
            <person name="Pantucek R."/>
        </authorList>
    </citation>
    <scope>NUCLEOTIDE SEQUENCE [LARGE SCALE GENOMIC DNA]</scope>
    <source>
        <strain evidence="2 3">CCM 8694</strain>
    </source>
</reference>